<gene>
    <name evidence="3" type="ORF">GCM10010124_31120</name>
</gene>
<evidence type="ECO:0000313" key="4">
    <source>
        <dbReference type="Proteomes" id="UP000662200"/>
    </source>
</evidence>
<proteinExistence type="predicted"/>
<dbReference type="CDD" id="cd03674">
    <property type="entry name" value="NUDIX_Hydrolase"/>
    <property type="match status" value="1"/>
</dbReference>
<dbReference type="Proteomes" id="UP000662200">
    <property type="component" value="Unassembled WGS sequence"/>
</dbReference>
<dbReference type="EMBL" id="BMQC01000011">
    <property type="protein sequence ID" value="GGK36286.1"/>
    <property type="molecule type" value="Genomic_DNA"/>
</dbReference>
<comment type="caution">
    <text evidence="3">The sequence shown here is derived from an EMBL/GenBank/DDBJ whole genome shotgun (WGS) entry which is preliminary data.</text>
</comment>
<dbReference type="PROSITE" id="PS51462">
    <property type="entry name" value="NUDIX"/>
    <property type="match status" value="1"/>
</dbReference>
<dbReference type="GO" id="GO:0006754">
    <property type="term" value="P:ATP biosynthetic process"/>
    <property type="evidence" value="ECO:0007669"/>
    <property type="project" value="TreeGrafter"/>
</dbReference>
<evidence type="ECO:0000259" key="2">
    <source>
        <dbReference type="PROSITE" id="PS51462"/>
    </source>
</evidence>
<sequence>MPTAAAARQRIADLATRVTPIDHREDADRADILAWVASGQPLFRTAKPDVPAKHLAVYFVLLDEPSGSVLLVDHIKAGCWLPPGGHVDPDEDPAVTAVREAAEELGIDARFYPKLGDGQPLFLSVTRTRGPGSHTDVTMWFVMTGDRDTPMTGDPAEFARTDWFSLDQITAWAPDASDPHIQRFVAKLQEALALAVERTRLTQDS</sequence>
<reference evidence="3" key="2">
    <citation type="submission" date="2020-09" db="EMBL/GenBank/DDBJ databases">
        <authorList>
            <person name="Sun Q."/>
            <person name="Ohkuma M."/>
        </authorList>
    </citation>
    <scope>NUCLEOTIDE SEQUENCE</scope>
    <source>
        <strain evidence="3">JCM 3091</strain>
    </source>
</reference>
<keyword evidence="4" id="KW-1185">Reference proteome</keyword>
<dbReference type="SUPFAM" id="SSF55811">
    <property type="entry name" value="Nudix"/>
    <property type="match status" value="1"/>
</dbReference>
<dbReference type="InterPro" id="IPR020084">
    <property type="entry name" value="NUDIX_hydrolase_CS"/>
</dbReference>
<dbReference type="InterPro" id="IPR000086">
    <property type="entry name" value="NUDIX_hydrolase_dom"/>
</dbReference>
<dbReference type="Gene3D" id="3.90.79.10">
    <property type="entry name" value="Nucleoside Triphosphate Pyrophosphohydrolase"/>
    <property type="match status" value="1"/>
</dbReference>
<dbReference type="GO" id="GO:0006167">
    <property type="term" value="P:AMP biosynthetic process"/>
    <property type="evidence" value="ECO:0007669"/>
    <property type="project" value="TreeGrafter"/>
</dbReference>
<name>A0A8J3BUE7_9ACTN</name>
<evidence type="ECO:0000256" key="1">
    <source>
        <dbReference type="ARBA" id="ARBA00022801"/>
    </source>
</evidence>
<dbReference type="InterPro" id="IPR015797">
    <property type="entry name" value="NUDIX_hydrolase-like_dom_sf"/>
</dbReference>
<dbReference type="GO" id="GO:0004081">
    <property type="term" value="F:bis(5'-nucleosyl)-tetraphosphatase (asymmetrical) activity"/>
    <property type="evidence" value="ECO:0007669"/>
    <property type="project" value="TreeGrafter"/>
</dbReference>
<dbReference type="PANTHER" id="PTHR21340">
    <property type="entry name" value="DIADENOSINE 5,5-P1,P4-TETRAPHOSPHATE PYROPHOSPHOHYDROLASE MUTT"/>
    <property type="match status" value="1"/>
</dbReference>
<dbReference type="AlphaFoldDB" id="A0A8J3BUE7"/>
<keyword evidence="1" id="KW-0378">Hydrolase</keyword>
<dbReference type="InterPro" id="IPR051325">
    <property type="entry name" value="Nudix_hydrolase_domain"/>
</dbReference>
<reference evidence="3" key="1">
    <citation type="journal article" date="2014" name="Int. J. Syst. Evol. Microbiol.">
        <title>Complete genome sequence of Corynebacterium casei LMG S-19264T (=DSM 44701T), isolated from a smear-ripened cheese.</title>
        <authorList>
            <consortium name="US DOE Joint Genome Institute (JGI-PGF)"/>
            <person name="Walter F."/>
            <person name="Albersmeier A."/>
            <person name="Kalinowski J."/>
            <person name="Ruckert C."/>
        </authorList>
    </citation>
    <scope>NUCLEOTIDE SEQUENCE</scope>
    <source>
        <strain evidence="3">JCM 3091</strain>
    </source>
</reference>
<dbReference type="PANTHER" id="PTHR21340:SF0">
    <property type="entry name" value="BIS(5'-NUCLEOSYL)-TETRAPHOSPHATASE [ASYMMETRICAL]"/>
    <property type="match status" value="1"/>
</dbReference>
<organism evidence="3 4">
    <name type="scientific">Pilimelia terevasa</name>
    <dbReference type="NCBI Taxonomy" id="53372"/>
    <lineage>
        <taxon>Bacteria</taxon>
        <taxon>Bacillati</taxon>
        <taxon>Actinomycetota</taxon>
        <taxon>Actinomycetes</taxon>
        <taxon>Micromonosporales</taxon>
        <taxon>Micromonosporaceae</taxon>
        <taxon>Pilimelia</taxon>
    </lineage>
</organism>
<protein>
    <recommendedName>
        <fullName evidence="2">Nudix hydrolase domain-containing protein</fullName>
    </recommendedName>
</protein>
<dbReference type="PROSITE" id="PS00893">
    <property type="entry name" value="NUDIX_BOX"/>
    <property type="match status" value="1"/>
</dbReference>
<dbReference type="Pfam" id="PF00293">
    <property type="entry name" value="NUDIX"/>
    <property type="match status" value="1"/>
</dbReference>
<feature type="domain" description="Nudix hydrolase" evidence="2">
    <location>
        <begin position="52"/>
        <end position="187"/>
    </location>
</feature>
<evidence type="ECO:0000313" key="3">
    <source>
        <dbReference type="EMBL" id="GGK36286.1"/>
    </source>
</evidence>
<dbReference type="RefSeq" id="WP_229789746.1">
    <property type="nucleotide sequence ID" value="NZ_BMQC01000011.1"/>
</dbReference>
<accession>A0A8J3BUE7</accession>